<dbReference type="GO" id="GO:0016987">
    <property type="term" value="F:sigma factor activity"/>
    <property type="evidence" value="ECO:0007669"/>
    <property type="project" value="UniProtKB-KW"/>
</dbReference>
<dbReference type="PROSITE" id="PS00717">
    <property type="entry name" value="SIGMA54_1"/>
    <property type="match status" value="1"/>
</dbReference>
<dbReference type="InterPro" id="IPR038709">
    <property type="entry name" value="RpoN_core-bd_sf"/>
</dbReference>
<evidence type="ECO:0000259" key="12">
    <source>
        <dbReference type="Pfam" id="PF04963"/>
    </source>
</evidence>
<organism evidence="13 14">
    <name type="scientific">Thiobacillus denitrificans</name>
    <dbReference type="NCBI Taxonomy" id="36861"/>
    <lineage>
        <taxon>Bacteria</taxon>
        <taxon>Pseudomonadati</taxon>
        <taxon>Pseudomonadota</taxon>
        <taxon>Betaproteobacteria</taxon>
        <taxon>Nitrosomonadales</taxon>
        <taxon>Thiobacillaceae</taxon>
        <taxon>Thiobacillus</taxon>
    </lineage>
</organism>
<dbReference type="STRING" id="1123392.GCA_000376425_01641"/>
<evidence type="ECO:0000256" key="2">
    <source>
        <dbReference type="ARBA" id="ARBA00022478"/>
    </source>
</evidence>
<dbReference type="OrthoDB" id="9814402at2"/>
<keyword evidence="14" id="KW-1185">Reference proteome</keyword>
<evidence type="ECO:0000256" key="7">
    <source>
        <dbReference type="ARBA" id="ARBA00023125"/>
    </source>
</evidence>
<feature type="compositionally biased region" description="Low complexity" evidence="10">
    <location>
        <begin position="60"/>
        <end position="73"/>
    </location>
</feature>
<dbReference type="Pfam" id="PF04552">
    <property type="entry name" value="Sigma54_DBD"/>
    <property type="match status" value="1"/>
</dbReference>
<dbReference type="AlphaFoldDB" id="A0A106BR92"/>
<evidence type="ECO:0000313" key="14">
    <source>
        <dbReference type="Proteomes" id="UP000064243"/>
    </source>
</evidence>
<evidence type="ECO:0000313" key="13">
    <source>
        <dbReference type="EMBL" id="KVW97170.1"/>
    </source>
</evidence>
<dbReference type="PROSITE" id="PS00718">
    <property type="entry name" value="SIGMA54_2"/>
    <property type="match status" value="1"/>
</dbReference>
<dbReference type="PANTHER" id="PTHR32248">
    <property type="entry name" value="RNA POLYMERASE SIGMA-54 FACTOR"/>
    <property type="match status" value="1"/>
</dbReference>
<dbReference type="NCBIfam" id="TIGR02395">
    <property type="entry name" value="rpoN_sigma"/>
    <property type="match status" value="1"/>
</dbReference>
<comment type="function">
    <text evidence="9">Sigma factors are initiation factors that promote the attachment of RNA polymerase to specific initiation sites and are then released.</text>
</comment>
<proteinExistence type="inferred from homology"/>
<dbReference type="GO" id="GO:0016779">
    <property type="term" value="F:nucleotidyltransferase activity"/>
    <property type="evidence" value="ECO:0007669"/>
    <property type="project" value="UniProtKB-KW"/>
</dbReference>
<reference evidence="13 14" key="1">
    <citation type="journal article" date="2015" name="Appl. Environ. Microbiol.">
        <title>Aerobic and Anaerobic Thiosulfate Oxidation by a Cold-Adapted, Subglacial Chemoautotroph.</title>
        <authorList>
            <person name="Harrold Z.R."/>
            <person name="Skidmore M.L."/>
            <person name="Hamilton T.L."/>
            <person name="Desch L."/>
            <person name="Amada K."/>
            <person name="van Gelder W."/>
            <person name="Glover K."/>
            <person name="Roden E.E."/>
            <person name="Boyd E.S."/>
        </authorList>
    </citation>
    <scope>NUCLEOTIDE SEQUENCE [LARGE SCALE GENOMIC DNA]</scope>
    <source>
        <strain evidence="13 14">RG</strain>
    </source>
</reference>
<dbReference type="PRINTS" id="PR00045">
    <property type="entry name" value="SIGMA54FCT"/>
</dbReference>
<dbReference type="Pfam" id="PF00309">
    <property type="entry name" value="Sigma54_AID"/>
    <property type="match status" value="1"/>
</dbReference>
<dbReference type="EMBL" id="LDUG01000017">
    <property type="protein sequence ID" value="KVW97170.1"/>
    <property type="molecule type" value="Genomic_DNA"/>
</dbReference>
<evidence type="ECO:0000256" key="4">
    <source>
        <dbReference type="ARBA" id="ARBA00022695"/>
    </source>
</evidence>
<dbReference type="InterPro" id="IPR000394">
    <property type="entry name" value="RNA_pol_sigma_54"/>
</dbReference>
<name>A0A106BR92_THIDE</name>
<evidence type="ECO:0000256" key="6">
    <source>
        <dbReference type="ARBA" id="ARBA00023082"/>
    </source>
</evidence>
<dbReference type="NCBIfam" id="NF009118">
    <property type="entry name" value="PRK12469.1"/>
    <property type="match status" value="1"/>
</dbReference>
<keyword evidence="3 9" id="KW-0808">Transferase</keyword>
<protein>
    <recommendedName>
        <fullName evidence="9">RNA polymerase sigma-54 factor</fullName>
    </recommendedName>
</protein>
<comment type="caution">
    <text evidence="13">The sequence shown here is derived from an EMBL/GenBank/DDBJ whole genome shotgun (WGS) entry which is preliminary data.</text>
</comment>
<dbReference type="NCBIfam" id="NF004598">
    <property type="entry name" value="PRK05932.1-5"/>
    <property type="match status" value="1"/>
</dbReference>
<dbReference type="NCBIfam" id="NF004595">
    <property type="entry name" value="PRK05932.1-2"/>
    <property type="match status" value="1"/>
</dbReference>
<dbReference type="GO" id="GO:0000428">
    <property type="term" value="C:DNA-directed RNA polymerase complex"/>
    <property type="evidence" value="ECO:0007669"/>
    <property type="project" value="UniProtKB-KW"/>
</dbReference>
<feature type="compositionally biased region" description="Polar residues" evidence="10">
    <location>
        <begin position="74"/>
        <end position="89"/>
    </location>
</feature>
<dbReference type="GO" id="GO:0003677">
    <property type="term" value="F:DNA binding"/>
    <property type="evidence" value="ECO:0007669"/>
    <property type="project" value="UniProtKB-KW"/>
</dbReference>
<sequence>MKHSLQLKLGQHLTLTPQLQQSIRLLQLSTLELNQELEQMLQDNPLLEREDENEDEVSLAAAEAPVHTAEAEAQSTEAPQPESSESDPVTSLDDSDWNDYSAAGSNDEDSDYEQGSVSGSTLREHLLNQLIVSPLTLRDRTLVAALIDDLDEAGFLTQPLEDITASLQAEIEELEPQEVETALKHLQNMDPTGVGARNLAECLTLQLRALSPDTPARDAAMRLTAHYLDLLAARDVGKLKKMLGIDDPALRAARALILSLNPRPGAAFGADETHYVIPDVYIRKIKGMWIASLNADAMPRLRVNRVYADILARHRENGGSQLASQLQEARWLIKNVQQRFDTILRVSQAIVDRQKQFFEHGDVAMRPLVLREIADTVELHESTISRVTTQKFMMTPRGLYELKYFFGSHVATDSGGACSSTAIRALIKQLIAAESGKKPLSDGQLADVLGQQGIVVARRTVAKYRELLQIPPANMRRAL</sequence>
<comment type="similarity">
    <text evidence="1 9">Belongs to the sigma-54 factor family.</text>
</comment>
<dbReference type="Proteomes" id="UP000064243">
    <property type="component" value="Unassembled WGS sequence"/>
</dbReference>
<keyword evidence="4 9" id="KW-0548">Nucleotidyltransferase</keyword>
<dbReference type="InterPro" id="IPR007046">
    <property type="entry name" value="RNA_pol_sigma_54_core-bd"/>
</dbReference>
<dbReference type="eggNOG" id="COG1508">
    <property type="taxonomic scope" value="Bacteria"/>
</dbReference>
<keyword evidence="5 9" id="KW-0805">Transcription regulation</keyword>
<evidence type="ECO:0000256" key="5">
    <source>
        <dbReference type="ARBA" id="ARBA00023015"/>
    </source>
</evidence>
<gene>
    <name evidence="13" type="ORF">ABW22_04955</name>
</gene>
<feature type="region of interest" description="Disordered" evidence="10">
    <location>
        <begin position="49"/>
        <end position="117"/>
    </location>
</feature>
<dbReference type="PIRSF" id="PIRSF000774">
    <property type="entry name" value="RpoN"/>
    <property type="match status" value="1"/>
</dbReference>
<dbReference type="GO" id="GO:0001216">
    <property type="term" value="F:DNA-binding transcription activator activity"/>
    <property type="evidence" value="ECO:0007669"/>
    <property type="project" value="InterPro"/>
</dbReference>
<dbReference type="Gene3D" id="1.10.10.60">
    <property type="entry name" value="Homeodomain-like"/>
    <property type="match status" value="1"/>
</dbReference>
<evidence type="ECO:0000256" key="8">
    <source>
        <dbReference type="ARBA" id="ARBA00023163"/>
    </source>
</evidence>
<keyword evidence="7 9" id="KW-0238">DNA-binding</keyword>
<dbReference type="RefSeq" id="WP_059752610.1">
    <property type="nucleotide sequence ID" value="NZ_LDUG01000017.1"/>
</dbReference>
<dbReference type="InterPro" id="IPR007634">
    <property type="entry name" value="RNA_pol_sigma_54_DNA-bd"/>
</dbReference>
<dbReference type="GO" id="GO:0006352">
    <property type="term" value="P:DNA-templated transcription initiation"/>
    <property type="evidence" value="ECO:0007669"/>
    <property type="project" value="InterPro"/>
</dbReference>
<dbReference type="Gene3D" id="1.10.10.1330">
    <property type="entry name" value="RNA polymerase sigma-54 factor, core-binding domain"/>
    <property type="match status" value="1"/>
</dbReference>
<evidence type="ECO:0000259" key="11">
    <source>
        <dbReference type="Pfam" id="PF04552"/>
    </source>
</evidence>
<feature type="domain" description="RNA polymerase sigma factor 54 DNA-binding" evidence="11">
    <location>
        <begin position="322"/>
        <end position="477"/>
    </location>
</feature>
<keyword evidence="8 9" id="KW-0804">Transcription</keyword>
<accession>A0A106BR92</accession>
<evidence type="ECO:0000256" key="9">
    <source>
        <dbReference type="PIRNR" id="PIRNR000774"/>
    </source>
</evidence>
<evidence type="ECO:0000256" key="1">
    <source>
        <dbReference type="ARBA" id="ARBA00008798"/>
    </source>
</evidence>
<dbReference type="PANTHER" id="PTHR32248:SF4">
    <property type="entry name" value="RNA POLYMERASE SIGMA-54 FACTOR"/>
    <property type="match status" value="1"/>
</dbReference>
<dbReference type="Pfam" id="PF04963">
    <property type="entry name" value="Sigma54_CBD"/>
    <property type="match status" value="1"/>
</dbReference>
<evidence type="ECO:0000256" key="10">
    <source>
        <dbReference type="SAM" id="MobiDB-lite"/>
    </source>
</evidence>
<keyword evidence="2 9" id="KW-0240">DNA-directed RNA polymerase</keyword>
<dbReference type="PATRIC" id="fig|36861.3.peg.452"/>
<dbReference type="PROSITE" id="PS50044">
    <property type="entry name" value="SIGMA54_3"/>
    <property type="match status" value="1"/>
</dbReference>
<evidence type="ECO:0000256" key="3">
    <source>
        <dbReference type="ARBA" id="ARBA00022679"/>
    </source>
</evidence>
<keyword evidence="6 9" id="KW-0731">Sigma factor</keyword>
<feature type="domain" description="RNA polymerase sigma factor 54 core-binding" evidence="12">
    <location>
        <begin position="112"/>
        <end position="307"/>
    </location>
</feature>